<accession>A0ABP9FKY3</accession>
<gene>
    <name evidence="1" type="ORF">GCM10023333_42160</name>
</gene>
<reference evidence="2" key="1">
    <citation type="journal article" date="2019" name="Int. J. Syst. Evol. Microbiol.">
        <title>The Global Catalogue of Microorganisms (GCM) 10K type strain sequencing project: providing services to taxonomists for standard genome sequencing and annotation.</title>
        <authorList>
            <consortium name="The Broad Institute Genomics Platform"/>
            <consortium name="The Broad Institute Genome Sequencing Center for Infectious Disease"/>
            <person name="Wu L."/>
            <person name="Ma J."/>
        </authorList>
    </citation>
    <scope>NUCLEOTIDE SEQUENCE [LARGE SCALE GENOMIC DNA]</scope>
    <source>
        <strain evidence="2">JCM 18401</strain>
    </source>
</reference>
<proteinExistence type="predicted"/>
<dbReference type="EMBL" id="BAABJZ010000107">
    <property type="protein sequence ID" value="GAA4903478.1"/>
    <property type="molecule type" value="Genomic_DNA"/>
</dbReference>
<evidence type="ECO:0000313" key="1">
    <source>
        <dbReference type="EMBL" id="GAA4903478.1"/>
    </source>
</evidence>
<evidence type="ECO:0000313" key="2">
    <source>
        <dbReference type="Proteomes" id="UP001499988"/>
    </source>
</evidence>
<sequence>MKLERALSRIATIHQQHSLKCALAMGTLKRRFDWPQVEWQRLEQLVDAQEPVFEGAILTSNAVPYAAVGKRRHWILAHGVYPYAYYTMLDWFNTASAESIFDHYLELCTRQNRYLSHDVSILLAFQAAWPLLSSSTERLRFIERFCEFVTCTFYDEHRPAEPLPPGFVAVSDLSPQRGLDTVLRRPGFWGHNVILLSWLLRPESRLNDRVKRVLLTHLHSQCHWQFDDPLDCPDVQPQATSAADEAALEFACRRLLLGRADNLHQITLAEAIVHLYSQPWVTREQQLGLLDVALHFSGQG</sequence>
<name>A0ABP9FKY3_9GAMM</name>
<organism evidence="1 2">
    <name type="scientific">Ferrimonas pelagia</name>
    <dbReference type="NCBI Taxonomy" id="1177826"/>
    <lineage>
        <taxon>Bacteria</taxon>
        <taxon>Pseudomonadati</taxon>
        <taxon>Pseudomonadota</taxon>
        <taxon>Gammaproteobacteria</taxon>
        <taxon>Alteromonadales</taxon>
        <taxon>Ferrimonadaceae</taxon>
        <taxon>Ferrimonas</taxon>
    </lineage>
</organism>
<comment type="caution">
    <text evidence="1">The sequence shown here is derived from an EMBL/GenBank/DDBJ whole genome shotgun (WGS) entry which is preliminary data.</text>
</comment>
<dbReference type="RefSeq" id="WP_345337505.1">
    <property type="nucleotide sequence ID" value="NZ_BAABJZ010000107.1"/>
</dbReference>
<protein>
    <submittedName>
        <fullName evidence="1">Uncharacterized protein</fullName>
    </submittedName>
</protein>
<keyword evidence="2" id="KW-1185">Reference proteome</keyword>
<dbReference type="Proteomes" id="UP001499988">
    <property type="component" value="Unassembled WGS sequence"/>
</dbReference>